<evidence type="ECO:0000256" key="4">
    <source>
        <dbReference type="ARBA" id="ARBA00023163"/>
    </source>
</evidence>
<dbReference type="SUPFAM" id="SSF53850">
    <property type="entry name" value="Periplasmic binding protein-like II"/>
    <property type="match status" value="1"/>
</dbReference>
<feature type="domain" description="HTH lysR-type" evidence="5">
    <location>
        <begin position="1"/>
        <end position="57"/>
    </location>
</feature>
<dbReference type="InterPro" id="IPR005119">
    <property type="entry name" value="LysR_subst-bd"/>
</dbReference>
<dbReference type="GO" id="GO:0000976">
    <property type="term" value="F:transcription cis-regulatory region binding"/>
    <property type="evidence" value="ECO:0007669"/>
    <property type="project" value="TreeGrafter"/>
</dbReference>
<dbReference type="InterPro" id="IPR036388">
    <property type="entry name" value="WH-like_DNA-bd_sf"/>
</dbReference>
<dbReference type="SUPFAM" id="SSF46785">
    <property type="entry name" value="Winged helix' DNA-binding domain"/>
    <property type="match status" value="1"/>
</dbReference>
<sequence>MIREIQTFLSICHSGTFAAAAEQQGITQSAVSAQIKNLEKHLGYPLFDRNRRGAVLSEQGERALPIAQQIGNLFAQMSLTDTANALASSLKMGVQTSLQSTVLSQLLPHLPDSTRAFVAPQAALLDDLRHKNLDVAILVRPDAPLPADYAVQTLHTDPCVLLSLDDISSQNHQDILSTRPLLAYDEAAFGNALLLQFFRRHTAVAPLLSSDDAHTLILLIKQGLGVGVLPQSCLNHADCASLYTLSVPVSREWVAVSLHENAPQAARLAQTWQQAVAPSTVRSWQQSHNVKSETFSLSNMRVSPYYRA</sequence>
<dbReference type="EMBL" id="OCNF01000025">
    <property type="protein sequence ID" value="SOD70642.1"/>
    <property type="molecule type" value="Genomic_DNA"/>
</dbReference>
<dbReference type="GO" id="GO:0003700">
    <property type="term" value="F:DNA-binding transcription factor activity"/>
    <property type="evidence" value="ECO:0007669"/>
    <property type="project" value="InterPro"/>
</dbReference>
<keyword evidence="2" id="KW-0805">Transcription regulation</keyword>
<evidence type="ECO:0000259" key="5">
    <source>
        <dbReference type="PROSITE" id="PS50931"/>
    </source>
</evidence>
<dbReference type="Proteomes" id="UP000219669">
    <property type="component" value="Unassembled WGS sequence"/>
</dbReference>
<keyword evidence="7" id="KW-1185">Reference proteome</keyword>
<dbReference type="PROSITE" id="PS50931">
    <property type="entry name" value="HTH_LYSR"/>
    <property type="match status" value="1"/>
</dbReference>
<dbReference type="Pfam" id="PF03466">
    <property type="entry name" value="LysR_substrate"/>
    <property type="match status" value="1"/>
</dbReference>
<evidence type="ECO:0000256" key="3">
    <source>
        <dbReference type="ARBA" id="ARBA00023125"/>
    </source>
</evidence>
<dbReference type="OrthoDB" id="9124618at2"/>
<organism evidence="6 7">
    <name type="scientific">Alysiella filiformis DSM 16848</name>
    <dbReference type="NCBI Taxonomy" id="1120981"/>
    <lineage>
        <taxon>Bacteria</taxon>
        <taxon>Pseudomonadati</taxon>
        <taxon>Pseudomonadota</taxon>
        <taxon>Betaproteobacteria</taxon>
        <taxon>Neisseriales</taxon>
        <taxon>Neisseriaceae</taxon>
        <taxon>Alysiella</taxon>
    </lineage>
</organism>
<keyword evidence="4" id="KW-0804">Transcription</keyword>
<dbReference type="PRINTS" id="PR00039">
    <property type="entry name" value="HTHLYSR"/>
</dbReference>
<dbReference type="RefSeq" id="WP_097115030.1">
    <property type="nucleotide sequence ID" value="NZ_CP083931.1"/>
</dbReference>
<dbReference type="AlphaFoldDB" id="A0A286EI96"/>
<keyword evidence="3 6" id="KW-0238">DNA-binding</keyword>
<comment type="similarity">
    <text evidence="1">Belongs to the LysR transcriptional regulatory family.</text>
</comment>
<protein>
    <submittedName>
        <fullName evidence="6">DNA-binding transcriptional regulator, LysR family</fullName>
    </submittedName>
</protein>
<proteinExistence type="inferred from homology"/>
<dbReference type="InterPro" id="IPR036390">
    <property type="entry name" value="WH_DNA-bd_sf"/>
</dbReference>
<dbReference type="Pfam" id="PF00126">
    <property type="entry name" value="HTH_1"/>
    <property type="match status" value="1"/>
</dbReference>
<gene>
    <name evidence="6" type="ORF">SAMN02746062_02077</name>
</gene>
<dbReference type="PANTHER" id="PTHR30126:SF94">
    <property type="entry name" value="LYSR FAMILY TRANSCRIPTIONAL REGULATOR"/>
    <property type="match status" value="1"/>
</dbReference>
<reference evidence="6 7" key="1">
    <citation type="submission" date="2017-09" db="EMBL/GenBank/DDBJ databases">
        <authorList>
            <person name="Ehlers B."/>
            <person name="Leendertz F.H."/>
        </authorList>
    </citation>
    <scope>NUCLEOTIDE SEQUENCE [LARGE SCALE GENOMIC DNA]</scope>
    <source>
        <strain evidence="6 7">DSM 16848</strain>
    </source>
</reference>
<evidence type="ECO:0000313" key="7">
    <source>
        <dbReference type="Proteomes" id="UP000219669"/>
    </source>
</evidence>
<dbReference type="Gene3D" id="3.40.190.10">
    <property type="entry name" value="Periplasmic binding protein-like II"/>
    <property type="match status" value="2"/>
</dbReference>
<evidence type="ECO:0000313" key="6">
    <source>
        <dbReference type="EMBL" id="SOD70642.1"/>
    </source>
</evidence>
<accession>A0A286EI96</accession>
<evidence type="ECO:0000256" key="1">
    <source>
        <dbReference type="ARBA" id="ARBA00009437"/>
    </source>
</evidence>
<evidence type="ECO:0000256" key="2">
    <source>
        <dbReference type="ARBA" id="ARBA00023015"/>
    </source>
</evidence>
<dbReference type="InterPro" id="IPR000847">
    <property type="entry name" value="LysR_HTH_N"/>
</dbReference>
<dbReference type="PANTHER" id="PTHR30126">
    <property type="entry name" value="HTH-TYPE TRANSCRIPTIONAL REGULATOR"/>
    <property type="match status" value="1"/>
</dbReference>
<name>A0A286EI96_9NEIS</name>
<dbReference type="Gene3D" id="1.10.10.10">
    <property type="entry name" value="Winged helix-like DNA-binding domain superfamily/Winged helix DNA-binding domain"/>
    <property type="match status" value="1"/>
</dbReference>